<organism evidence="7 8">
    <name type="scientific">Anaerotignum neopropionicum</name>
    <dbReference type="NCBI Taxonomy" id="36847"/>
    <lineage>
        <taxon>Bacteria</taxon>
        <taxon>Bacillati</taxon>
        <taxon>Bacillota</taxon>
        <taxon>Clostridia</taxon>
        <taxon>Lachnospirales</taxon>
        <taxon>Anaerotignaceae</taxon>
        <taxon>Anaerotignum</taxon>
    </lineage>
</organism>
<dbReference type="Pfam" id="PF02599">
    <property type="entry name" value="CsrA"/>
    <property type="match status" value="1"/>
</dbReference>
<evidence type="ECO:0000256" key="1">
    <source>
        <dbReference type="ARBA" id="ARBA00022490"/>
    </source>
</evidence>
<dbReference type="Gene3D" id="2.60.40.4380">
    <property type="entry name" value="Translational regulator CsrA"/>
    <property type="match status" value="1"/>
</dbReference>
<keyword evidence="2 6" id="KW-0678">Repressor</keyword>
<keyword evidence="3 6" id="KW-1005">Bacterial flagellum biogenesis</keyword>
<dbReference type="GO" id="GO:0006109">
    <property type="term" value="P:regulation of carbohydrate metabolic process"/>
    <property type="evidence" value="ECO:0007669"/>
    <property type="project" value="InterPro"/>
</dbReference>
<dbReference type="PANTHER" id="PTHR34984:SF1">
    <property type="entry name" value="CARBON STORAGE REGULATOR"/>
    <property type="match status" value="1"/>
</dbReference>
<dbReference type="GO" id="GO:0048027">
    <property type="term" value="F:mRNA 5'-UTR binding"/>
    <property type="evidence" value="ECO:0007669"/>
    <property type="project" value="UniProtKB-UniRule"/>
</dbReference>
<gene>
    <name evidence="6" type="primary">csrA</name>
    <name evidence="7" type="ORF">CLNEO_25980</name>
</gene>
<dbReference type="GO" id="GO:0005829">
    <property type="term" value="C:cytosol"/>
    <property type="evidence" value="ECO:0007669"/>
    <property type="project" value="TreeGrafter"/>
</dbReference>
<evidence type="ECO:0000256" key="4">
    <source>
        <dbReference type="ARBA" id="ARBA00022845"/>
    </source>
</evidence>
<proteinExistence type="inferred from homology"/>
<dbReference type="HAMAP" id="MF_00167">
    <property type="entry name" value="CsrA"/>
    <property type="match status" value="1"/>
</dbReference>
<dbReference type="AlphaFoldDB" id="A0A136WC56"/>
<accession>A0A136WC56</accession>
<comment type="caution">
    <text evidence="7">The sequence shown here is derived from an EMBL/GenBank/DDBJ whole genome shotgun (WGS) entry which is preliminary data.</text>
</comment>
<dbReference type="InterPro" id="IPR036107">
    <property type="entry name" value="CsrA_sf"/>
</dbReference>
<evidence type="ECO:0000256" key="2">
    <source>
        <dbReference type="ARBA" id="ARBA00022491"/>
    </source>
</evidence>
<keyword evidence="4 6" id="KW-0810">Translation regulation</keyword>
<reference evidence="7 8" key="1">
    <citation type="submission" date="2016-01" db="EMBL/GenBank/DDBJ databases">
        <title>Genome sequence of Clostridium neopropionicum X4, DSM-3847.</title>
        <authorList>
            <person name="Poehlein A."/>
            <person name="Beck M.H."/>
            <person name="Bengelsdorf F.R."/>
            <person name="Daniel R."/>
            <person name="Duerre P."/>
        </authorList>
    </citation>
    <scope>NUCLEOTIDE SEQUENCE [LARGE SCALE GENOMIC DNA]</scope>
    <source>
        <strain evidence="7 8">DSM-3847</strain>
    </source>
</reference>
<dbReference type="GO" id="GO:0044781">
    <property type="term" value="P:bacterial-type flagellum organization"/>
    <property type="evidence" value="ECO:0007669"/>
    <property type="project" value="UniProtKB-KW"/>
</dbReference>
<keyword evidence="5 6" id="KW-0694">RNA-binding</keyword>
<dbReference type="InterPro" id="IPR003751">
    <property type="entry name" value="CsrA"/>
</dbReference>
<comment type="similarity">
    <text evidence="6">Belongs to the CsrA/RsmA family.</text>
</comment>
<evidence type="ECO:0000313" key="8">
    <source>
        <dbReference type="Proteomes" id="UP000070539"/>
    </source>
</evidence>
<evidence type="ECO:0000313" key="7">
    <source>
        <dbReference type="EMBL" id="KXL52082.1"/>
    </source>
</evidence>
<comment type="subunit">
    <text evidence="6">Homodimer; the beta-strands of each monomer intercalate to form a hydrophobic core, while the alpha-helices form wings that extend away from the core.</text>
</comment>
<dbReference type="PANTHER" id="PTHR34984">
    <property type="entry name" value="CARBON STORAGE REGULATOR"/>
    <property type="match status" value="1"/>
</dbReference>
<dbReference type="OrthoDB" id="9809061at2"/>
<dbReference type="GO" id="GO:0006402">
    <property type="term" value="P:mRNA catabolic process"/>
    <property type="evidence" value="ECO:0007669"/>
    <property type="project" value="InterPro"/>
</dbReference>
<comment type="function">
    <text evidence="6">A translational regulator that binds mRNA to regulate translation initiation and/or mRNA stability. Usually binds in the 5'-UTR at or near the Shine-Dalgarno sequence preventing ribosome-binding, thus repressing translation. Its main target seems to be the major flagellin gene, while its function is anatagonized by FliW.</text>
</comment>
<evidence type="ECO:0000256" key="6">
    <source>
        <dbReference type="HAMAP-Rule" id="MF_00167"/>
    </source>
</evidence>
<dbReference type="Proteomes" id="UP000070539">
    <property type="component" value="Unassembled WGS sequence"/>
</dbReference>
<keyword evidence="8" id="KW-1185">Reference proteome</keyword>
<dbReference type="GO" id="GO:0045947">
    <property type="term" value="P:negative regulation of translational initiation"/>
    <property type="evidence" value="ECO:0007669"/>
    <property type="project" value="UniProtKB-UniRule"/>
</dbReference>
<evidence type="ECO:0000256" key="3">
    <source>
        <dbReference type="ARBA" id="ARBA00022795"/>
    </source>
</evidence>
<comment type="subcellular location">
    <subcellularLocation>
        <location evidence="6">Cytoplasm</location>
    </subcellularLocation>
</comment>
<dbReference type="SUPFAM" id="SSF117130">
    <property type="entry name" value="CsrA-like"/>
    <property type="match status" value="1"/>
</dbReference>
<dbReference type="STRING" id="36847.CLNEO_25980"/>
<evidence type="ECO:0000256" key="5">
    <source>
        <dbReference type="ARBA" id="ARBA00022884"/>
    </source>
</evidence>
<keyword evidence="1 6" id="KW-0963">Cytoplasm</keyword>
<dbReference type="EMBL" id="LRVM01000011">
    <property type="protein sequence ID" value="KXL52082.1"/>
    <property type="molecule type" value="Genomic_DNA"/>
</dbReference>
<sequence length="74" mass="8236">MLVLQRKIGQSIYIGEDIKITIQDISSDKVKISIEAPKEVTIVREELKLATMNNLEALSSSGDSVALLKKMFDK</sequence>
<protein>
    <recommendedName>
        <fullName evidence="6">Translational regulator CsrA</fullName>
    </recommendedName>
</protein>
<name>A0A136WC56_9FIRM</name>
<dbReference type="GO" id="GO:1902208">
    <property type="term" value="P:regulation of bacterial-type flagellum assembly"/>
    <property type="evidence" value="ECO:0007669"/>
    <property type="project" value="UniProtKB-UniRule"/>
</dbReference>
<dbReference type="RefSeq" id="WP_066090020.1">
    <property type="nucleotide sequence ID" value="NZ_LRVM01000011.1"/>
</dbReference>